<feature type="compositionally biased region" description="Low complexity" evidence="1">
    <location>
        <begin position="11"/>
        <end position="21"/>
    </location>
</feature>
<sequence length="145" mass="16017">MPDDAHDDPAGDPAGEADSPARPLPDGWQRWSDDDERTVLVFRPDVFDGGSFPAPCLPTIYVTHGRRNRRPGVERSARPGASWVVTLYLEPEVAAPEELYDSRPDALAGAHELAARFARGEVAYRGVYQVPRESYLEALDRLTGE</sequence>
<feature type="region of interest" description="Disordered" evidence="1">
    <location>
        <begin position="1"/>
        <end position="32"/>
    </location>
</feature>
<dbReference type="InterPro" id="IPR043858">
    <property type="entry name" value="DUF5820"/>
</dbReference>
<evidence type="ECO:0000313" key="2">
    <source>
        <dbReference type="EMBL" id="TSD09495.1"/>
    </source>
</evidence>
<evidence type="ECO:0000313" key="3">
    <source>
        <dbReference type="Proteomes" id="UP000319894"/>
    </source>
</evidence>
<dbReference type="AlphaFoldDB" id="A0A554MWJ9"/>
<organism evidence="2 3">
    <name type="scientific">Haloglomus irregulare</name>
    <dbReference type="NCBI Taxonomy" id="2234134"/>
    <lineage>
        <taxon>Archaea</taxon>
        <taxon>Methanobacteriati</taxon>
        <taxon>Methanobacteriota</taxon>
        <taxon>Stenosarchaea group</taxon>
        <taxon>Halobacteria</taxon>
        <taxon>Halobacteriales</taxon>
        <taxon>Natronomonadaceae</taxon>
        <taxon>Haloglomus</taxon>
    </lineage>
</organism>
<dbReference type="InParanoid" id="A0A554MWJ9"/>
<dbReference type="EMBL" id="QMDX01000012">
    <property type="protein sequence ID" value="TSD09495.1"/>
    <property type="molecule type" value="Genomic_DNA"/>
</dbReference>
<accession>A0A554MWJ9</accession>
<keyword evidence="3" id="KW-1185">Reference proteome</keyword>
<comment type="caution">
    <text evidence="2">The sequence shown here is derived from an EMBL/GenBank/DDBJ whole genome shotgun (WGS) entry which is preliminary data.</text>
</comment>
<dbReference type="Proteomes" id="UP000319894">
    <property type="component" value="Unassembled WGS sequence"/>
</dbReference>
<dbReference type="RefSeq" id="WP_144263005.1">
    <property type="nucleotide sequence ID" value="NZ_QMDX01000012.1"/>
</dbReference>
<reference evidence="2 3" key="1">
    <citation type="submission" date="2018-06" db="EMBL/GenBank/DDBJ databases">
        <title>Natronomonas sp. F16-60 a new haloarchaeon isolated from a solar saltern of Isla Cristina, Huelva, Spain.</title>
        <authorList>
            <person name="Duran-Viseras A."/>
            <person name="Sanchez-Porro C."/>
            <person name="Ventosa A."/>
        </authorList>
    </citation>
    <scope>NUCLEOTIDE SEQUENCE [LARGE SCALE GENOMIC DNA]</scope>
    <source>
        <strain evidence="2 3">F16-60</strain>
    </source>
</reference>
<name>A0A554MWJ9_9EURY</name>
<dbReference type="Pfam" id="PF19137">
    <property type="entry name" value="DUF5820"/>
    <property type="match status" value="1"/>
</dbReference>
<evidence type="ECO:0000256" key="1">
    <source>
        <dbReference type="SAM" id="MobiDB-lite"/>
    </source>
</evidence>
<gene>
    <name evidence="2" type="ORF">DP107_15235</name>
</gene>
<protein>
    <submittedName>
        <fullName evidence="2">Uncharacterized protein</fullName>
    </submittedName>
</protein>
<proteinExistence type="predicted"/>